<evidence type="ECO:0000256" key="1">
    <source>
        <dbReference type="SAM" id="MobiDB-lite"/>
    </source>
</evidence>
<feature type="region of interest" description="Disordered" evidence="1">
    <location>
        <begin position="1"/>
        <end position="73"/>
    </location>
</feature>
<feature type="compositionally biased region" description="Pro residues" evidence="1">
    <location>
        <begin position="46"/>
        <end position="72"/>
    </location>
</feature>
<protein>
    <submittedName>
        <fullName evidence="2">Uncharacterized protein</fullName>
    </submittedName>
</protein>
<accession>A0A5B0R9L8</accession>
<proteinExistence type="predicted"/>
<evidence type="ECO:0000313" key="2">
    <source>
        <dbReference type="EMBL" id="KAA1121813.1"/>
    </source>
</evidence>
<feature type="compositionally biased region" description="Basic and acidic residues" evidence="1">
    <location>
        <begin position="32"/>
        <end position="41"/>
    </location>
</feature>
<comment type="caution">
    <text evidence="2">The sequence shown here is derived from an EMBL/GenBank/DDBJ whole genome shotgun (WGS) entry which is preliminary data.</text>
</comment>
<reference evidence="2 3" key="1">
    <citation type="submission" date="2019-05" db="EMBL/GenBank/DDBJ databases">
        <title>Emergence of the Ug99 lineage of the wheat stem rust pathogen through somatic hybridization.</title>
        <authorList>
            <person name="Li F."/>
            <person name="Upadhyaya N.M."/>
            <person name="Sperschneider J."/>
            <person name="Matny O."/>
            <person name="Nguyen-Phuc H."/>
            <person name="Mago R."/>
            <person name="Raley C."/>
            <person name="Miller M.E."/>
            <person name="Silverstein K.A.T."/>
            <person name="Henningsen E."/>
            <person name="Hirsch C.D."/>
            <person name="Visser B."/>
            <person name="Pretorius Z.A."/>
            <person name="Steffenson B.J."/>
            <person name="Schwessinger B."/>
            <person name="Dodds P.N."/>
            <person name="Figueroa M."/>
        </authorList>
    </citation>
    <scope>NUCLEOTIDE SEQUENCE [LARGE SCALE GENOMIC DNA]</scope>
    <source>
        <strain evidence="2 3">Ug99</strain>
    </source>
</reference>
<organism evidence="2 3">
    <name type="scientific">Puccinia graminis f. sp. tritici</name>
    <dbReference type="NCBI Taxonomy" id="56615"/>
    <lineage>
        <taxon>Eukaryota</taxon>
        <taxon>Fungi</taxon>
        <taxon>Dikarya</taxon>
        <taxon>Basidiomycota</taxon>
        <taxon>Pucciniomycotina</taxon>
        <taxon>Pucciniomycetes</taxon>
        <taxon>Pucciniales</taxon>
        <taxon>Pucciniaceae</taxon>
        <taxon>Puccinia</taxon>
    </lineage>
</organism>
<name>A0A5B0R9L8_PUCGR</name>
<dbReference type="Proteomes" id="UP000325313">
    <property type="component" value="Unassembled WGS sequence"/>
</dbReference>
<dbReference type="EMBL" id="VDEP01000237">
    <property type="protein sequence ID" value="KAA1121813.1"/>
    <property type="molecule type" value="Genomic_DNA"/>
</dbReference>
<dbReference type="AlphaFoldDB" id="A0A5B0R9L8"/>
<evidence type="ECO:0000313" key="3">
    <source>
        <dbReference type="Proteomes" id="UP000325313"/>
    </source>
</evidence>
<gene>
    <name evidence="2" type="ORF">PGTUg99_032305</name>
</gene>
<sequence>MTSPPSTDALVISPRPSVSGSFGPTKTRPRKHNEFRFRYTDGHQSSPPPPPPPPPPPDPNPPPAAFPAPPPIVQGALENLSGLKKRITLTQAILNLSDNDLKEHIRQFALGFYGDVAKEEQVDAVAHLV</sequence>